<keyword evidence="2" id="KW-1185">Reference proteome</keyword>
<gene>
    <name evidence="1" type="ORF">SAMN06265368_2880</name>
</gene>
<dbReference type="SUPFAM" id="SSF52540">
    <property type="entry name" value="P-loop containing nucleoside triphosphate hydrolases"/>
    <property type="match status" value="1"/>
</dbReference>
<dbReference type="EMBL" id="OBEL01000003">
    <property type="protein sequence ID" value="SNZ19788.1"/>
    <property type="molecule type" value="Genomic_DNA"/>
</dbReference>
<evidence type="ECO:0000313" key="1">
    <source>
        <dbReference type="EMBL" id="SNZ19788.1"/>
    </source>
</evidence>
<accession>A0A285PEC7</accession>
<protein>
    <submittedName>
        <fullName evidence="1">Adenylate kinase</fullName>
    </submittedName>
</protein>
<keyword evidence="1" id="KW-0808">Transferase</keyword>
<evidence type="ECO:0000313" key="2">
    <source>
        <dbReference type="Proteomes" id="UP000219439"/>
    </source>
</evidence>
<reference evidence="1 2" key="1">
    <citation type="submission" date="2017-09" db="EMBL/GenBank/DDBJ databases">
        <authorList>
            <person name="Ehlers B."/>
            <person name="Leendertz F.H."/>
        </authorList>
    </citation>
    <scope>NUCLEOTIDE SEQUENCE [LARGE SCALE GENOMIC DNA]</scope>
    <source>
        <strain evidence="1 2">DSM 18289</strain>
    </source>
</reference>
<dbReference type="InterPro" id="IPR027417">
    <property type="entry name" value="P-loop_NTPase"/>
</dbReference>
<dbReference type="AlphaFoldDB" id="A0A285PEC7"/>
<dbReference type="Gene3D" id="3.40.50.300">
    <property type="entry name" value="P-loop containing nucleotide triphosphate hydrolases"/>
    <property type="match status" value="1"/>
</dbReference>
<dbReference type="Proteomes" id="UP000219439">
    <property type="component" value="Unassembled WGS sequence"/>
</dbReference>
<keyword evidence="1" id="KW-0418">Kinase</keyword>
<organism evidence="1 2">
    <name type="scientific">Cohaesibacter gelatinilyticus</name>
    <dbReference type="NCBI Taxonomy" id="372072"/>
    <lineage>
        <taxon>Bacteria</taxon>
        <taxon>Pseudomonadati</taxon>
        <taxon>Pseudomonadota</taxon>
        <taxon>Alphaproteobacteria</taxon>
        <taxon>Hyphomicrobiales</taxon>
        <taxon>Cohaesibacteraceae</taxon>
    </lineage>
</organism>
<dbReference type="CDD" id="cd02019">
    <property type="entry name" value="NK"/>
    <property type="match status" value="1"/>
</dbReference>
<dbReference type="RefSeq" id="WP_097154175.1">
    <property type="nucleotide sequence ID" value="NZ_OBEL01000003.1"/>
</dbReference>
<name>A0A285PEC7_9HYPH</name>
<dbReference type="InterPro" id="IPR052922">
    <property type="entry name" value="Cytidylate_Kinase-2"/>
</dbReference>
<proteinExistence type="predicted"/>
<sequence>MKRIVIVGCAGAGKSTLASRLGQIFNLPIIHMDKHFWLPGWVQKEKAEFQAEIFKLAEDECWIMEGNYKETLPNRLERADLFIYLDFPRWLCLYRVFKRIALSFGKTRPDMAKGCPEQIDWEFVKWIWNFEKRSGPGLQKRFDDFKGPKHQLKSPTEVRHFLKSLSQIDRLS</sequence>
<dbReference type="GO" id="GO:0016301">
    <property type="term" value="F:kinase activity"/>
    <property type="evidence" value="ECO:0007669"/>
    <property type="project" value="UniProtKB-KW"/>
</dbReference>
<dbReference type="PANTHER" id="PTHR37816:SF3">
    <property type="entry name" value="MODULATES DNA TOPOLOGY"/>
    <property type="match status" value="1"/>
</dbReference>
<dbReference type="OrthoDB" id="7210594at2"/>
<dbReference type="PANTHER" id="PTHR37816">
    <property type="entry name" value="YALI0E33011P"/>
    <property type="match status" value="1"/>
</dbReference>